<reference evidence="2 3" key="1">
    <citation type="journal article" date="2012" name="Stand. Genomic Sci.">
        <title>Complete genome sequence of the facultatively chemolithoautotrophic and methylotrophic alpha Proteobacterium Starkeya novella type strain (ATCC 8093(T)).</title>
        <authorList>
            <person name="Kappler U."/>
            <person name="Davenport K."/>
            <person name="Beatson S."/>
            <person name="Lucas S."/>
            <person name="Lapidus A."/>
            <person name="Copeland A."/>
            <person name="Berry K.W."/>
            <person name="Glavina Del Rio T."/>
            <person name="Hammon N."/>
            <person name="Dalin E."/>
            <person name="Tice H."/>
            <person name="Pitluck S."/>
            <person name="Richardson P."/>
            <person name="Bruce D."/>
            <person name="Goodwin L.A."/>
            <person name="Han C."/>
            <person name="Tapia R."/>
            <person name="Detter J.C."/>
            <person name="Chang Y.J."/>
            <person name="Jeffries C.D."/>
            <person name="Land M."/>
            <person name="Hauser L."/>
            <person name="Kyrpides N.C."/>
            <person name="Goker M."/>
            <person name="Ivanova N."/>
            <person name="Klenk H.P."/>
            <person name="Woyke T."/>
        </authorList>
    </citation>
    <scope>NUCLEOTIDE SEQUENCE [LARGE SCALE GENOMIC DNA]</scope>
    <source>
        <strain evidence="3">ATCC 8093 / DSM 506 / JCM 20403 / CCM 1077 / IAM 12100 / NBRC 12443 / NCIMB 10456</strain>
    </source>
</reference>
<keyword evidence="1" id="KW-0472">Membrane</keyword>
<dbReference type="AlphaFoldDB" id="D7AAH8"/>
<proteinExistence type="predicted"/>
<dbReference type="HOGENOM" id="CLU_3104090_0_0_5"/>
<protein>
    <submittedName>
        <fullName evidence="2">Uncharacterized protein</fullName>
    </submittedName>
</protein>
<evidence type="ECO:0000256" key="1">
    <source>
        <dbReference type="SAM" id="Phobius"/>
    </source>
</evidence>
<keyword evidence="1" id="KW-1133">Transmembrane helix</keyword>
<sequence>MTQLRHRPRARAIALRAEDARQAFLRRTFLAITGGIIAAAGLAVALHGVGM</sequence>
<evidence type="ECO:0000313" key="2">
    <source>
        <dbReference type="EMBL" id="ADH88981.1"/>
    </source>
</evidence>
<dbReference type="STRING" id="639283.Snov_1676"/>
<dbReference type="Proteomes" id="UP000006633">
    <property type="component" value="Chromosome"/>
</dbReference>
<keyword evidence="1" id="KW-0812">Transmembrane</keyword>
<name>D7AAH8_ANCN5</name>
<dbReference type="RefSeq" id="WP_013166485.1">
    <property type="nucleotide sequence ID" value="NC_014217.1"/>
</dbReference>
<dbReference type="EMBL" id="CP002026">
    <property type="protein sequence ID" value="ADH88981.1"/>
    <property type="molecule type" value="Genomic_DNA"/>
</dbReference>
<gene>
    <name evidence="2" type="ordered locus">Snov_1676</name>
</gene>
<dbReference type="KEGG" id="sno:Snov_1676"/>
<organism evidence="2 3">
    <name type="scientific">Ancylobacter novellus (strain ATCC 8093 / DSM 506 / JCM 20403 / CCM 1077 / IAM 12100 / NBRC 12443 / NCIMB 10456)</name>
    <name type="common">Starkeya novella</name>
    <dbReference type="NCBI Taxonomy" id="639283"/>
    <lineage>
        <taxon>Bacteria</taxon>
        <taxon>Pseudomonadati</taxon>
        <taxon>Pseudomonadota</taxon>
        <taxon>Alphaproteobacteria</taxon>
        <taxon>Hyphomicrobiales</taxon>
        <taxon>Xanthobacteraceae</taxon>
        <taxon>Ancylobacter</taxon>
    </lineage>
</organism>
<accession>D7AAH8</accession>
<keyword evidence="3" id="KW-1185">Reference proteome</keyword>
<feature type="transmembrane region" description="Helical" evidence="1">
    <location>
        <begin position="29"/>
        <end position="49"/>
    </location>
</feature>
<evidence type="ECO:0000313" key="3">
    <source>
        <dbReference type="Proteomes" id="UP000006633"/>
    </source>
</evidence>